<dbReference type="Pfam" id="PF13410">
    <property type="entry name" value="GST_C_2"/>
    <property type="match status" value="1"/>
</dbReference>
<dbReference type="NCBIfam" id="TIGR01262">
    <property type="entry name" value="maiA"/>
    <property type="match status" value="1"/>
</dbReference>
<dbReference type="PROSITE" id="PS50404">
    <property type="entry name" value="GST_NTER"/>
    <property type="match status" value="1"/>
</dbReference>
<evidence type="ECO:0000259" key="3">
    <source>
        <dbReference type="PROSITE" id="PS50405"/>
    </source>
</evidence>
<evidence type="ECO:0000259" key="2">
    <source>
        <dbReference type="PROSITE" id="PS50404"/>
    </source>
</evidence>
<accession>A0A327JY90</accession>
<dbReference type="RefSeq" id="WP_111360202.1">
    <property type="nucleotide sequence ID" value="NZ_NHSK01000102.1"/>
</dbReference>
<evidence type="ECO:0000256" key="1">
    <source>
        <dbReference type="ARBA" id="ARBA00010007"/>
    </source>
</evidence>
<dbReference type="InterPro" id="IPR004045">
    <property type="entry name" value="Glutathione_S-Trfase_N"/>
</dbReference>
<evidence type="ECO:0000313" key="5">
    <source>
        <dbReference type="Proteomes" id="UP000248863"/>
    </source>
</evidence>
<dbReference type="GO" id="GO:0005737">
    <property type="term" value="C:cytoplasm"/>
    <property type="evidence" value="ECO:0007669"/>
    <property type="project" value="InterPro"/>
</dbReference>
<comment type="similarity">
    <text evidence="1">Belongs to the GST superfamily. Zeta family.</text>
</comment>
<dbReference type="GO" id="GO:0006749">
    <property type="term" value="P:glutathione metabolic process"/>
    <property type="evidence" value="ECO:0007669"/>
    <property type="project" value="TreeGrafter"/>
</dbReference>
<dbReference type="Pfam" id="PF13417">
    <property type="entry name" value="GST_N_3"/>
    <property type="match status" value="1"/>
</dbReference>
<sequence>MILYSFFRSSAAYRVRIALNLKNLPYETVGVDILTHGGEHLSDRYKAVNPQMRVPALGLPEGDVLLQSLAIIDYLDERFPEPPLLPADPLAKARVRAVAQIIAADIHPLNNTGALRYLKHRLGHAQDELDTWSKHWIGAGFEAIERLIDPAPYAFGAAPTLADVCLVPQVANARRIAMPLDRFPRIRAVEAACLALPAFDRARPEVQPDTPATGVPVGV</sequence>
<protein>
    <submittedName>
        <fullName evidence="4">Maleylacetoacetate isomerase</fullName>
    </submittedName>
</protein>
<gene>
    <name evidence="4" type="primary">maiA</name>
    <name evidence="4" type="ORF">CH338_27510</name>
</gene>
<dbReference type="GO" id="GO:0006559">
    <property type="term" value="P:L-phenylalanine catabolic process"/>
    <property type="evidence" value="ECO:0007669"/>
    <property type="project" value="TreeGrafter"/>
</dbReference>
<dbReference type="SFLD" id="SFLDG00358">
    <property type="entry name" value="Main_(cytGST)"/>
    <property type="match status" value="1"/>
</dbReference>
<keyword evidence="4" id="KW-0413">Isomerase</keyword>
<dbReference type="PANTHER" id="PTHR42673:SF4">
    <property type="entry name" value="MALEYLACETOACETATE ISOMERASE"/>
    <property type="match status" value="1"/>
</dbReference>
<dbReference type="InterPro" id="IPR040079">
    <property type="entry name" value="Glutathione_S-Trfase"/>
</dbReference>
<dbReference type="InterPro" id="IPR034330">
    <property type="entry name" value="GST_Zeta_C"/>
</dbReference>
<dbReference type="InterPro" id="IPR005955">
    <property type="entry name" value="GST_Zeta"/>
</dbReference>
<name>A0A327JY90_9BRAD</name>
<dbReference type="SFLD" id="SFLDS00019">
    <property type="entry name" value="Glutathione_Transferase_(cytos"/>
    <property type="match status" value="1"/>
</dbReference>
<reference evidence="4 5" key="1">
    <citation type="submission" date="2017-07" db="EMBL/GenBank/DDBJ databases">
        <title>Draft Genome Sequences of Select Purple Nonsulfur Bacteria.</title>
        <authorList>
            <person name="Lasarre B."/>
            <person name="Mckinlay J.B."/>
        </authorList>
    </citation>
    <scope>NUCLEOTIDE SEQUENCE [LARGE SCALE GENOMIC DNA]</scope>
    <source>
        <strain evidence="4 5">DSM 11907</strain>
    </source>
</reference>
<dbReference type="Gene3D" id="1.20.1050.10">
    <property type="match status" value="1"/>
</dbReference>
<dbReference type="SUPFAM" id="SSF52833">
    <property type="entry name" value="Thioredoxin-like"/>
    <property type="match status" value="1"/>
</dbReference>
<proteinExistence type="inferred from homology"/>
<dbReference type="InterPro" id="IPR010987">
    <property type="entry name" value="Glutathione-S-Trfase_C-like"/>
</dbReference>
<dbReference type="InterPro" id="IPR036249">
    <property type="entry name" value="Thioredoxin-like_sf"/>
</dbReference>
<dbReference type="AlphaFoldDB" id="A0A327JY90"/>
<feature type="domain" description="GST N-terminal" evidence="2">
    <location>
        <begin position="1"/>
        <end position="83"/>
    </location>
</feature>
<dbReference type="CDD" id="cd03042">
    <property type="entry name" value="GST_N_Zeta"/>
    <property type="match status" value="1"/>
</dbReference>
<dbReference type="OrthoDB" id="509852at2"/>
<dbReference type="PROSITE" id="PS50405">
    <property type="entry name" value="GST_CTER"/>
    <property type="match status" value="1"/>
</dbReference>
<dbReference type="PANTHER" id="PTHR42673">
    <property type="entry name" value="MALEYLACETOACETATE ISOMERASE"/>
    <property type="match status" value="1"/>
</dbReference>
<dbReference type="InterPro" id="IPR034333">
    <property type="entry name" value="GST_Zeta_N"/>
</dbReference>
<evidence type="ECO:0000313" key="4">
    <source>
        <dbReference type="EMBL" id="RAI30513.1"/>
    </source>
</evidence>
<dbReference type="GO" id="GO:0004364">
    <property type="term" value="F:glutathione transferase activity"/>
    <property type="evidence" value="ECO:0007669"/>
    <property type="project" value="TreeGrafter"/>
</dbReference>
<dbReference type="Gene3D" id="3.40.30.10">
    <property type="entry name" value="Glutaredoxin"/>
    <property type="match status" value="1"/>
</dbReference>
<dbReference type="CDD" id="cd03191">
    <property type="entry name" value="GST_C_Zeta"/>
    <property type="match status" value="1"/>
</dbReference>
<dbReference type="SUPFAM" id="SSF47616">
    <property type="entry name" value="GST C-terminal domain-like"/>
    <property type="match status" value="1"/>
</dbReference>
<dbReference type="EMBL" id="NPEU01000604">
    <property type="protein sequence ID" value="RAI30513.1"/>
    <property type="molecule type" value="Genomic_DNA"/>
</dbReference>
<organism evidence="4 5">
    <name type="scientific">Rhodoplanes elegans</name>
    <dbReference type="NCBI Taxonomy" id="29408"/>
    <lineage>
        <taxon>Bacteria</taxon>
        <taxon>Pseudomonadati</taxon>
        <taxon>Pseudomonadota</taxon>
        <taxon>Alphaproteobacteria</taxon>
        <taxon>Hyphomicrobiales</taxon>
        <taxon>Nitrobacteraceae</taxon>
        <taxon>Rhodoplanes</taxon>
    </lineage>
</organism>
<comment type="caution">
    <text evidence="4">The sequence shown here is derived from an EMBL/GenBank/DDBJ whole genome shotgun (WGS) entry which is preliminary data.</text>
</comment>
<dbReference type="Proteomes" id="UP000248863">
    <property type="component" value="Unassembled WGS sequence"/>
</dbReference>
<keyword evidence="5" id="KW-1185">Reference proteome</keyword>
<feature type="domain" description="GST C-terminal" evidence="3">
    <location>
        <begin position="88"/>
        <end position="212"/>
    </location>
</feature>
<dbReference type="GO" id="GO:0016034">
    <property type="term" value="F:maleylacetoacetate isomerase activity"/>
    <property type="evidence" value="ECO:0007669"/>
    <property type="project" value="TreeGrafter"/>
</dbReference>
<dbReference type="InterPro" id="IPR036282">
    <property type="entry name" value="Glutathione-S-Trfase_C_sf"/>
</dbReference>